<sequence>MAPNTSTPFYLSNSLFNPADETLVLVLGEEKARRTTCLLPSTVPEFKGRNVSGVTLAVNENDR</sequence>
<organism evidence="1 2">
    <name type="scientific">Trichinella patagoniensis</name>
    <dbReference type="NCBI Taxonomy" id="990121"/>
    <lineage>
        <taxon>Eukaryota</taxon>
        <taxon>Metazoa</taxon>
        <taxon>Ecdysozoa</taxon>
        <taxon>Nematoda</taxon>
        <taxon>Enoplea</taxon>
        <taxon>Dorylaimia</taxon>
        <taxon>Trichinellida</taxon>
        <taxon>Trichinellidae</taxon>
        <taxon>Trichinella</taxon>
    </lineage>
</organism>
<dbReference type="Proteomes" id="UP000054783">
    <property type="component" value="Unassembled WGS sequence"/>
</dbReference>
<accession>A0A0V0Z9A9</accession>
<reference evidence="1 2" key="1">
    <citation type="submission" date="2015-01" db="EMBL/GenBank/DDBJ databases">
        <title>Evolution of Trichinella species and genotypes.</title>
        <authorList>
            <person name="Korhonen P.K."/>
            <person name="Edoardo P."/>
            <person name="Giuseppe L.R."/>
            <person name="Gasser R.B."/>
        </authorList>
    </citation>
    <scope>NUCLEOTIDE SEQUENCE [LARGE SCALE GENOMIC DNA]</scope>
    <source>
        <strain evidence="1">ISS2496</strain>
    </source>
</reference>
<evidence type="ECO:0000313" key="2">
    <source>
        <dbReference type="Proteomes" id="UP000054783"/>
    </source>
</evidence>
<gene>
    <name evidence="1" type="ORF">T12_269</name>
</gene>
<dbReference type="EMBL" id="JYDQ01000290">
    <property type="protein sequence ID" value="KRY09119.1"/>
    <property type="molecule type" value="Genomic_DNA"/>
</dbReference>
<evidence type="ECO:0000313" key="1">
    <source>
        <dbReference type="EMBL" id="KRY09119.1"/>
    </source>
</evidence>
<dbReference type="AlphaFoldDB" id="A0A0V0Z9A9"/>
<protein>
    <submittedName>
        <fullName evidence="1">Uncharacterized protein</fullName>
    </submittedName>
</protein>
<name>A0A0V0Z9A9_9BILA</name>
<comment type="caution">
    <text evidence="1">The sequence shown here is derived from an EMBL/GenBank/DDBJ whole genome shotgun (WGS) entry which is preliminary data.</text>
</comment>
<keyword evidence="2" id="KW-1185">Reference proteome</keyword>
<proteinExistence type="predicted"/>